<sequence>MEIRHPEWLQVKYGQETGYGYSQSWYSTRRKRASGCGPTAATMLLLYLNRREMGSLPYTDNTIPAITEALEAIWDFVTPGWLGLSSTKKFCRGVAAFLRHHHLAWSCHRFSVPVCMSRRRSLAQTVDFLEQGLAADCPIAFLNLDKGQEKCLETWHWIIVTALVYEEQAQRYIVTCYDGGRRLSFDLNAWLTTSKLGGGFAFVTTGNEK</sequence>
<evidence type="ECO:0000313" key="1">
    <source>
        <dbReference type="EMBL" id="TCL36585.1"/>
    </source>
</evidence>
<organism evidence="1 2">
    <name type="scientific">Anaerospora hongkongensis</name>
    <dbReference type="NCBI Taxonomy" id="244830"/>
    <lineage>
        <taxon>Bacteria</taxon>
        <taxon>Bacillati</taxon>
        <taxon>Bacillota</taxon>
        <taxon>Negativicutes</taxon>
        <taxon>Selenomonadales</taxon>
        <taxon>Sporomusaceae</taxon>
        <taxon>Anaerospora</taxon>
    </lineage>
</organism>
<keyword evidence="2" id="KW-1185">Reference proteome</keyword>
<name>A0A4R1PW78_9FIRM</name>
<comment type="caution">
    <text evidence="1">The sequence shown here is derived from an EMBL/GenBank/DDBJ whole genome shotgun (WGS) entry which is preliminary data.</text>
</comment>
<dbReference type="Proteomes" id="UP000295063">
    <property type="component" value="Unassembled WGS sequence"/>
</dbReference>
<accession>A0A4R1PW78</accession>
<dbReference type="OrthoDB" id="370604at2"/>
<proteinExistence type="predicted"/>
<protein>
    <recommendedName>
        <fullName evidence="3">Peptidase C39-like protein</fullName>
    </recommendedName>
</protein>
<dbReference type="RefSeq" id="WP_132081464.1">
    <property type="nucleotide sequence ID" value="NZ_SLUI01000008.1"/>
</dbReference>
<dbReference type="EMBL" id="SLUI01000008">
    <property type="protein sequence ID" value="TCL36585.1"/>
    <property type="molecule type" value="Genomic_DNA"/>
</dbReference>
<gene>
    <name evidence="1" type="ORF">EV210_108240</name>
</gene>
<reference evidence="1 2" key="1">
    <citation type="submission" date="2019-03" db="EMBL/GenBank/DDBJ databases">
        <title>Genomic Encyclopedia of Type Strains, Phase IV (KMG-IV): sequencing the most valuable type-strain genomes for metagenomic binning, comparative biology and taxonomic classification.</title>
        <authorList>
            <person name="Goeker M."/>
        </authorList>
    </citation>
    <scope>NUCLEOTIDE SEQUENCE [LARGE SCALE GENOMIC DNA]</scope>
    <source>
        <strain evidence="1 2">DSM 15969</strain>
    </source>
</reference>
<dbReference type="AlphaFoldDB" id="A0A4R1PW78"/>
<evidence type="ECO:0000313" key="2">
    <source>
        <dbReference type="Proteomes" id="UP000295063"/>
    </source>
</evidence>
<evidence type="ECO:0008006" key="3">
    <source>
        <dbReference type="Google" id="ProtNLM"/>
    </source>
</evidence>